<keyword evidence="2" id="KW-0472">Membrane</keyword>
<gene>
    <name evidence="3" type="ORF">SAMN05660862_0690</name>
</gene>
<proteinExistence type="predicted"/>
<reference evidence="3 4" key="1">
    <citation type="submission" date="2017-04" db="EMBL/GenBank/DDBJ databases">
        <authorList>
            <person name="Afonso C.L."/>
            <person name="Miller P.J."/>
            <person name="Scott M.A."/>
            <person name="Spackman E."/>
            <person name="Goraichik I."/>
            <person name="Dimitrov K.M."/>
            <person name="Suarez D.L."/>
            <person name="Swayne D.E."/>
        </authorList>
    </citation>
    <scope>NUCLEOTIDE SEQUENCE [LARGE SCALE GENOMIC DNA]</scope>
    <source>
        <strain evidence="3 4">DSM 22418</strain>
    </source>
</reference>
<dbReference type="RefSeq" id="WP_085471548.1">
    <property type="nucleotide sequence ID" value="NZ_CP038029.1"/>
</dbReference>
<dbReference type="STRING" id="561061.SAMN05660862_0690"/>
<sequence length="646" mass="73894">MKKSTSKFDKVLNSSRQFGKVNHEPDSSKEIQINTPEKTMPFSDQIGNYQRNKGIPSKSFDNSKIYIVGSGIAGMAAAYYFIRDGHIPGKNIIFLDQLHVEGGSLDGAGNAKEGYIIRGGREMDMTYENLWDLFQDIPALELPAPYSVLDEYRLVNDNDPNYSKSRLIHKQGQVQDFSKFGIEKKDQLAIIKLLLKKKEELDDLTIEDYFNDSFLNSNFWYFWRSMFAFENWHSLLELKLYMHRFLHAIDGMKDFSCLVFPKYNQFDSFVTPLKNFLVDKGVQIQFNTLVEDLDIQISGTTKVVQHILTKQDGKTVKIAVGPEDFVIATTSSMTESTFYGTNDTAPNITIDNKSGSESDGWKLWKNLATKSDVFGRPHKFYSDIKKSSWESATLTCRPSAFVEKLKELCVNDPYSGNTATGGIITITDSNWLMSFTCNRQPHFPTQPDDILVIWVYSLFMDKKGNHVQKTMPECTGNEILSELCYHLGISDQLDNVIENTIVRSSFMPYITSMFMPRAQGDRPRVVPEGCTNLGLVGQFVETNNDVVFTMESSVRTARIAVYELLNLNKQVPDINPLQYDIRHLLKATQALNDYKPFLGEGFLRKILKGTYFEHILVERKEEKEEHESFLTEQLSKLKDWIGTFRN</sequence>
<dbReference type="PANTHER" id="PTHR37417:SF3">
    <property type="entry name" value="MYOSIN-CROSSREACTIVE PROTEIN"/>
    <property type="match status" value="1"/>
</dbReference>
<dbReference type="InterPro" id="IPR010354">
    <property type="entry name" value="Oleate_hydratase"/>
</dbReference>
<feature type="transmembrane region" description="Helical" evidence="2">
    <location>
        <begin position="65"/>
        <end position="82"/>
    </location>
</feature>
<dbReference type="NCBIfam" id="NF010584">
    <property type="entry name" value="PRK13977.1"/>
    <property type="match status" value="1"/>
</dbReference>
<dbReference type="GO" id="GO:0050151">
    <property type="term" value="F:oleate hydratase activity"/>
    <property type="evidence" value="ECO:0007669"/>
    <property type="project" value="InterPro"/>
</dbReference>
<name>A0A1X7IE22_9SPHI</name>
<dbReference type="InterPro" id="IPR036188">
    <property type="entry name" value="FAD/NAD-bd_sf"/>
</dbReference>
<organism evidence="3 4">
    <name type="scientific">Sphingobacterium psychroaquaticum</name>
    <dbReference type="NCBI Taxonomy" id="561061"/>
    <lineage>
        <taxon>Bacteria</taxon>
        <taxon>Pseudomonadati</taxon>
        <taxon>Bacteroidota</taxon>
        <taxon>Sphingobacteriia</taxon>
        <taxon>Sphingobacteriales</taxon>
        <taxon>Sphingobacteriaceae</taxon>
        <taxon>Sphingobacterium</taxon>
    </lineage>
</organism>
<accession>A0A1X7IE22</accession>
<keyword evidence="2" id="KW-0812">Transmembrane</keyword>
<dbReference type="Gene3D" id="3.50.50.60">
    <property type="entry name" value="FAD/NAD(P)-binding domain"/>
    <property type="match status" value="2"/>
</dbReference>
<dbReference type="PANTHER" id="PTHR37417">
    <property type="entry name" value="67 KDA MYOSIN-CROSS-REACTIVE ANTIGEN FAMILY PROTEIN (AFU_ORTHOLOGUE AFUA_5G09970)"/>
    <property type="match status" value="1"/>
</dbReference>
<dbReference type="Proteomes" id="UP000192980">
    <property type="component" value="Unassembled WGS sequence"/>
</dbReference>
<evidence type="ECO:0000313" key="4">
    <source>
        <dbReference type="Proteomes" id="UP000192980"/>
    </source>
</evidence>
<feature type="compositionally biased region" description="Basic and acidic residues" evidence="1">
    <location>
        <begin position="1"/>
        <end position="10"/>
    </location>
</feature>
<dbReference type="GO" id="GO:0071949">
    <property type="term" value="F:FAD binding"/>
    <property type="evidence" value="ECO:0007669"/>
    <property type="project" value="InterPro"/>
</dbReference>
<dbReference type="Pfam" id="PF06100">
    <property type="entry name" value="MCRA"/>
    <property type="match status" value="1"/>
</dbReference>
<dbReference type="AlphaFoldDB" id="A0A1X7IE22"/>
<protein>
    <submittedName>
        <fullName evidence="3">Oleate hydratase</fullName>
    </submittedName>
</protein>
<feature type="region of interest" description="Disordered" evidence="1">
    <location>
        <begin position="1"/>
        <end position="42"/>
    </location>
</feature>
<dbReference type="OrthoDB" id="4540221at2"/>
<keyword evidence="2" id="KW-1133">Transmembrane helix</keyword>
<evidence type="ECO:0000256" key="1">
    <source>
        <dbReference type="SAM" id="MobiDB-lite"/>
    </source>
</evidence>
<keyword evidence="4" id="KW-1185">Reference proteome</keyword>
<dbReference type="SUPFAM" id="SSF51905">
    <property type="entry name" value="FAD/NAD(P)-binding domain"/>
    <property type="match status" value="1"/>
</dbReference>
<evidence type="ECO:0000313" key="3">
    <source>
        <dbReference type="EMBL" id="SMG12429.1"/>
    </source>
</evidence>
<dbReference type="EMBL" id="FXAU01000001">
    <property type="protein sequence ID" value="SMG12429.1"/>
    <property type="molecule type" value="Genomic_DNA"/>
</dbReference>
<dbReference type="GO" id="GO:0006631">
    <property type="term" value="P:fatty acid metabolic process"/>
    <property type="evidence" value="ECO:0007669"/>
    <property type="project" value="InterPro"/>
</dbReference>
<dbReference type="Gene3D" id="3.30.9.80">
    <property type="match status" value="1"/>
</dbReference>
<evidence type="ECO:0000256" key="2">
    <source>
        <dbReference type="SAM" id="Phobius"/>
    </source>
</evidence>